<feature type="region of interest" description="Disordered" evidence="1">
    <location>
        <begin position="1"/>
        <end position="55"/>
    </location>
</feature>
<feature type="compositionally biased region" description="Low complexity" evidence="1">
    <location>
        <begin position="9"/>
        <end position="37"/>
    </location>
</feature>
<evidence type="ECO:0000313" key="3">
    <source>
        <dbReference type="Proteomes" id="UP001565368"/>
    </source>
</evidence>
<dbReference type="GeneID" id="95989373"/>
<dbReference type="RefSeq" id="XP_069206568.1">
    <property type="nucleotide sequence ID" value="XM_069356727.1"/>
</dbReference>
<accession>A0ABR3PW31</accession>
<evidence type="ECO:0000313" key="2">
    <source>
        <dbReference type="EMBL" id="KAL1406624.1"/>
    </source>
</evidence>
<comment type="caution">
    <text evidence="2">The sequence shown here is derived from an EMBL/GenBank/DDBJ whole genome shotgun (WGS) entry which is preliminary data.</text>
</comment>
<reference evidence="2 3" key="1">
    <citation type="submission" date="2023-08" db="EMBL/GenBank/DDBJ databases">
        <title>Annotated Genome Sequence of Vanrija albida AlHP1.</title>
        <authorList>
            <person name="Herzog R."/>
        </authorList>
    </citation>
    <scope>NUCLEOTIDE SEQUENCE [LARGE SCALE GENOMIC DNA]</scope>
    <source>
        <strain evidence="2 3">AlHP1</strain>
    </source>
</reference>
<keyword evidence="3" id="KW-1185">Reference proteome</keyword>
<evidence type="ECO:0000256" key="1">
    <source>
        <dbReference type="SAM" id="MobiDB-lite"/>
    </source>
</evidence>
<name>A0ABR3PW31_9TREE</name>
<organism evidence="2 3">
    <name type="scientific">Vanrija albida</name>
    <dbReference type="NCBI Taxonomy" id="181172"/>
    <lineage>
        <taxon>Eukaryota</taxon>
        <taxon>Fungi</taxon>
        <taxon>Dikarya</taxon>
        <taxon>Basidiomycota</taxon>
        <taxon>Agaricomycotina</taxon>
        <taxon>Tremellomycetes</taxon>
        <taxon>Trichosporonales</taxon>
        <taxon>Trichosporonaceae</taxon>
        <taxon>Vanrija</taxon>
    </lineage>
</organism>
<gene>
    <name evidence="2" type="ORF">Q8F55_008330</name>
</gene>
<dbReference type="EMBL" id="JBBXJM010000006">
    <property type="protein sequence ID" value="KAL1406624.1"/>
    <property type="molecule type" value="Genomic_DNA"/>
</dbReference>
<sequence>MPPSLMSDSGSSTATTSGPATPSTSSLVDSASTSKASLPGWLSSRKSPRRDAGYAGTGTAHIATARDVEAALALPSAADPAYAAAVLGAYVEAKRNRGLTRADISLKLGLIERRMPRFAPASLAVRRQHGLRVTPELEALAGVTEDEDGPRRDGRVRRLVGAGAGDAQWVELVD</sequence>
<proteinExistence type="predicted"/>
<dbReference type="Proteomes" id="UP001565368">
    <property type="component" value="Unassembled WGS sequence"/>
</dbReference>
<protein>
    <submittedName>
        <fullName evidence="2">Uncharacterized protein</fullName>
    </submittedName>
</protein>